<accession>A0ACC2ZS06</accession>
<gene>
    <name evidence="1" type="ORF">H2198_010355</name>
</gene>
<keyword evidence="2" id="KW-1185">Reference proteome</keyword>
<protein>
    <submittedName>
        <fullName evidence="1">Uncharacterized protein</fullName>
    </submittedName>
</protein>
<proteinExistence type="predicted"/>
<dbReference type="EMBL" id="JAPDRQ010000354">
    <property type="protein sequence ID" value="KAJ9650327.1"/>
    <property type="molecule type" value="Genomic_DNA"/>
</dbReference>
<sequence>MSASASSLVQLSNVRIDRSGRTILRDVSLQVPKGSITAVLGPSGSGKSTLLAALTGELRPVAGEVTLFGKPIPHDSGALLEMRKSVGVLLQGNGLLTDLTVAENVALPLRTHTRLPTAVLRRLVQMKLHAVGLLAAADAWPRELSGGMARRVALARALALDPPLMIYDEPLTGLDPIASGHHRQPPRARDPADLRPGDRDRQWRHRIPGHARGTAVQPGPAVAAVPARPARWPDSVRCRTTREGCLMPFVQATRSLGRAGLFSLTVLRGSLPTRDFLAELTREIYKIGARSLPIIAVGGAFVGLVLTLQGYRTLTTFGAADALSTLLGLSLYRELAPVLTALLFIGRAGSSIAAELGLMRATDQIKALELMAIDPVAKAVAPRFWAAVLTVPLLTGIFCSLAISASYFEAVHVLGLDNGVFWSALRNSVDFWDDFGVAMLKSAIFGGTAALVAAYVGFHAEPTIEGTSVATTRAVVNASLLVIHMAIRGPRLEFSVGAFLLLALASLMVLAVASTNQRWSWGSEGYDLKARFSQVGQLRKQAPVKIGGVTVGQVASIDLDPVKFESIVTLRMDSKVKDLPADTSAGIFTSGLLGESYIGLQPGGDPDVLKAGDEIVFTQPAVDLIQLVGKYMFSGGACNGTATMKIKLIPALLASALLAATPFLAQAQAAAPAAAATQGQAGKVVIDASSRILSTLQQRKSEFTSNPASLRSYIDSELTRTFDRDYAARLVLGPHARGASDADIKLFADAMADSLMQRYGSTLLNIQGKPSFRLKGESPLPGNRGVRVSTELVRAGNEPTPVEYWMRNVNGQWKIFDVNIEGISYVQTFRNQFDTPLRQKGIKQVATELHSGSMQAGPAGNGK</sequence>
<evidence type="ECO:0000313" key="2">
    <source>
        <dbReference type="Proteomes" id="UP001172386"/>
    </source>
</evidence>
<reference evidence="1" key="1">
    <citation type="submission" date="2022-10" db="EMBL/GenBank/DDBJ databases">
        <title>Culturing micro-colonial fungi from biological soil crusts in the Mojave desert and describing Neophaeococcomyces mojavensis, and introducing the new genera and species Taxawa tesnikishii.</title>
        <authorList>
            <person name="Kurbessoian T."/>
            <person name="Stajich J.E."/>
        </authorList>
    </citation>
    <scope>NUCLEOTIDE SEQUENCE</scope>
    <source>
        <strain evidence="1">JES_112</strain>
    </source>
</reference>
<comment type="caution">
    <text evidence="1">The sequence shown here is derived from an EMBL/GenBank/DDBJ whole genome shotgun (WGS) entry which is preliminary data.</text>
</comment>
<dbReference type="Proteomes" id="UP001172386">
    <property type="component" value="Unassembled WGS sequence"/>
</dbReference>
<organism evidence="1 2">
    <name type="scientific">Neophaeococcomyces mojaviensis</name>
    <dbReference type="NCBI Taxonomy" id="3383035"/>
    <lineage>
        <taxon>Eukaryota</taxon>
        <taxon>Fungi</taxon>
        <taxon>Dikarya</taxon>
        <taxon>Ascomycota</taxon>
        <taxon>Pezizomycotina</taxon>
        <taxon>Eurotiomycetes</taxon>
        <taxon>Chaetothyriomycetidae</taxon>
        <taxon>Chaetothyriales</taxon>
        <taxon>Chaetothyriales incertae sedis</taxon>
        <taxon>Neophaeococcomyces</taxon>
    </lineage>
</organism>
<evidence type="ECO:0000313" key="1">
    <source>
        <dbReference type="EMBL" id="KAJ9650327.1"/>
    </source>
</evidence>
<name>A0ACC2ZS06_9EURO</name>